<dbReference type="PANTHER" id="PTHR43047:SF72">
    <property type="entry name" value="OSMOSENSING HISTIDINE PROTEIN KINASE SLN1"/>
    <property type="match status" value="1"/>
</dbReference>
<dbReference type="InterPro" id="IPR004358">
    <property type="entry name" value="Sig_transdc_His_kin-like_C"/>
</dbReference>
<feature type="domain" description="Histidine kinase" evidence="7">
    <location>
        <begin position="140"/>
        <end position="406"/>
    </location>
</feature>
<dbReference type="GO" id="GO:0009927">
    <property type="term" value="F:histidine phosphotransfer kinase activity"/>
    <property type="evidence" value="ECO:0007669"/>
    <property type="project" value="TreeGrafter"/>
</dbReference>
<dbReference type="Gene3D" id="1.10.287.130">
    <property type="match status" value="1"/>
</dbReference>
<keyword evidence="6" id="KW-0812">Transmembrane</keyword>
<dbReference type="CDD" id="cd16922">
    <property type="entry name" value="HATPase_EvgS-ArcB-TorS-like"/>
    <property type="match status" value="1"/>
</dbReference>
<keyword evidence="4" id="KW-0808">Transferase</keyword>
<keyword evidence="3" id="KW-0597">Phosphoprotein</keyword>
<accession>A0AA37V0I4</accession>
<evidence type="ECO:0000256" key="3">
    <source>
        <dbReference type="ARBA" id="ARBA00022553"/>
    </source>
</evidence>
<dbReference type="Gene3D" id="3.30.565.10">
    <property type="entry name" value="Histidine kinase-like ATPase, C-terminal domain"/>
    <property type="match status" value="1"/>
</dbReference>
<proteinExistence type="predicted"/>
<dbReference type="EC" id="2.7.13.3" evidence="2"/>
<reference evidence="8" key="1">
    <citation type="submission" date="2022-08" db="EMBL/GenBank/DDBJ databases">
        <title>Draft genome sequencing of Roseisolibacter agri AW1220.</title>
        <authorList>
            <person name="Tobiishi Y."/>
            <person name="Tonouchi A."/>
        </authorList>
    </citation>
    <scope>NUCLEOTIDE SEQUENCE</scope>
    <source>
        <strain evidence="8">AW1220</strain>
    </source>
</reference>
<organism evidence="8 9">
    <name type="scientific">Roseisolibacter agri</name>
    <dbReference type="NCBI Taxonomy" id="2014610"/>
    <lineage>
        <taxon>Bacteria</taxon>
        <taxon>Pseudomonadati</taxon>
        <taxon>Gemmatimonadota</taxon>
        <taxon>Gemmatimonadia</taxon>
        <taxon>Gemmatimonadales</taxon>
        <taxon>Gemmatimonadaceae</taxon>
        <taxon>Roseisolibacter</taxon>
    </lineage>
</organism>
<gene>
    <name evidence="8" type="ORF">rosag_10780</name>
</gene>
<dbReference type="InterPro" id="IPR005467">
    <property type="entry name" value="His_kinase_dom"/>
</dbReference>
<evidence type="ECO:0000256" key="6">
    <source>
        <dbReference type="SAM" id="Phobius"/>
    </source>
</evidence>
<feature type="transmembrane region" description="Helical" evidence="6">
    <location>
        <begin position="25"/>
        <end position="43"/>
    </location>
</feature>
<dbReference type="InterPro" id="IPR003594">
    <property type="entry name" value="HATPase_dom"/>
</dbReference>
<dbReference type="InterPro" id="IPR003661">
    <property type="entry name" value="HisK_dim/P_dom"/>
</dbReference>
<dbReference type="AlphaFoldDB" id="A0AA37V0I4"/>
<dbReference type="CDD" id="cd00082">
    <property type="entry name" value="HisKA"/>
    <property type="match status" value="1"/>
</dbReference>
<comment type="catalytic activity">
    <reaction evidence="1">
        <text>ATP + protein L-histidine = ADP + protein N-phospho-L-histidine.</text>
        <dbReference type="EC" id="2.7.13.3"/>
    </reaction>
</comment>
<dbReference type="PANTHER" id="PTHR43047">
    <property type="entry name" value="TWO-COMPONENT HISTIDINE PROTEIN KINASE"/>
    <property type="match status" value="1"/>
</dbReference>
<dbReference type="SUPFAM" id="SSF55874">
    <property type="entry name" value="ATPase domain of HSP90 chaperone/DNA topoisomerase II/histidine kinase"/>
    <property type="match status" value="1"/>
</dbReference>
<evidence type="ECO:0000313" key="8">
    <source>
        <dbReference type="EMBL" id="GLC24565.1"/>
    </source>
</evidence>
<evidence type="ECO:0000259" key="7">
    <source>
        <dbReference type="PROSITE" id="PS50109"/>
    </source>
</evidence>
<evidence type="ECO:0000256" key="1">
    <source>
        <dbReference type="ARBA" id="ARBA00000085"/>
    </source>
</evidence>
<keyword evidence="9" id="KW-1185">Reference proteome</keyword>
<dbReference type="Proteomes" id="UP001161325">
    <property type="component" value="Unassembled WGS sequence"/>
</dbReference>
<keyword evidence="5" id="KW-0418">Kinase</keyword>
<sequence length="406" mass="43219">MTPRLTPYAPIVVPIPPRRTTGSRLATAALAIAFGGVLGGLWATERAIGHAADARRALAASRSPTDAVVSSADGASSGDDLWRLRLGAWCLGFAALGSVAVGLAHERRLSRRIADRSAELERLSGELIQVNRTKSEFLANVSHELRTPLNAIVGFVDLLHDGVYGPLTPRQTAPVQRLASSAAHLRQLVDQILDLAKISAGRLDVAPEAVELRPFVLDVATELEPLVQAKGLALSLAVPVTLPRVRTDPTHLRQILVNLLGNAVKFTPEGRIAVRAAVARRRDEASESRDGARLVGAAKAATAATLAATRLLPGMRRRADEPEPDATDWVALQVIDTGIGIPPEEHERIFDEFEQIGPRTGDSAVRGTGLGLAISRRLARLLGGDLTVESAPGRGATFTLWLRVDA</sequence>
<dbReference type="SMART" id="SM00388">
    <property type="entry name" value="HisKA"/>
    <property type="match status" value="1"/>
</dbReference>
<dbReference type="PROSITE" id="PS50109">
    <property type="entry name" value="HIS_KIN"/>
    <property type="match status" value="1"/>
</dbReference>
<keyword evidence="6" id="KW-0472">Membrane</keyword>
<dbReference type="Pfam" id="PF00512">
    <property type="entry name" value="HisKA"/>
    <property type="match status" value="1"/>
</dbReference>
<dbReference type="RefSeq" id="WP_284349012.1">
    <property type="nucleotide sequence ID" value="NZ_BRXS01000002.1"/>
</dbReference>
<feature type="transmembrane region" description="Helical" evidence="6">
    <location>
        <begin position="86"/>
        <end position="104"/>
    </location>
</feature>
<dbReference type="GO" id="GO:0000155">
    <property type="term" value="F:phosphorelay sensor kinase activity"/>
    <property type="evidence" value="ECO:0007669"/>
    <property type="project" value="InterPro"/>
</dbReference>
<dbReference type="InterPro" id="IPR036097">
    <property type="entry name" value="HisK_dim/P_sf"/>
</dbReference>
<evidence type="ECO:0000256" key="2">
    <source>
        <dbReference type="ARBA" id="ARBA00012438"/>
    </source>
</evidence>
<dbReference type="Pfam" id="PF02518">
    <property type="entry name" value="HATPase_c"/>
    <property type="match status" value="1"/>
</dbReference>
<comment type="caution">
    <text evidence="8">The sequence shown here is derived from an EMBL/GenBank/DDBJ whole genome shotgun (WGS) entry which is preliminary data.</text>
</comment>
<dbReference type="PRINTS" id="PR00344">
    <property type="entry name" value="BCTRLSENSOR"/>
</dbReference>
<evidence type="ECO:0000256" key="5">
    <source>
        <dbReference type="ARBA" id="ARBA00022777"/>
    </source>
</evidence>
<dbReference type="SUPFAM" id="SSF47384">
    <property type="entry name" value="Homodimeric domain of signal transducing histidine kinase"/>
    <property type="match status" value="1"/>
</dbReference>
<dbReference type="InterPro" id="IPR036890">
    <property type="entry name" value="HATPase_C_sf"/>
</dbReference>
<keyword evidence="6" id="KW-1133">Transmembrane helix</keyword>
<protein>
    <recommendedName>
        <fullName evidence="2">histidine kinase</fullName>
        <ecNumber evidence="2">2.7.13.3</ecNumber>
    </recommendedName>
</protein>
<evidence type="ECO:0000313" key="9">
    <source>
        <dbReference type="Proteomes" id="UP001161325"/>
    </source>
</evidence>
<dbReference type="EMBL" id="BRXS01000002">
    <property type="protein sequence ID" value="GLC24565.1"/>
    <property type="molecule type" value="Genomic_DNA"/>
</dbReference>
<dbReference type="GO" id="GO:0005886">
    <property type="term" value="C:plasma membrane"/>
    <property type="evidence" value="ECO:0007669"/>
    <property type="project" value="TreeGrafter"/>
</dbReference>
<dbReference type="SMART" id="SM00387">
    <property type="entry name" value="HATPase_c"/>
    <property type="match status" value="1"/>
</dbReference>
<evidence type="ECO:0000256" key="4">
    <source>
        <dbReference type="ARBA" id="ARBA00022679"/>
    </source>
</evidence>
<name>A0AA37V0I4_9BACT</name>